<evidence type="ECO:0000256" key="3">
    <source>
        <dbReference type="ARBA" id="ARBA00022692"/>
    </source>
</evidence>
<evidence type="ECO:0000256" key="5">
    <source>
        <dbReference type="ARBA" id="ARBA00023136"/>
    </source>
</evidence>
<keyword evidence="9" id="KW-1185">Reference proteome</keyword>
<evidence type="ECO:0000313" key="8">
    <source>
        <dbReference type="EMBL" id="MCA5894960.1"/>
    </source>
</evidence>
<evidence type="ECO:0000259" key="7">
    <source>
        <dbReference type="Pfam" id="PF13396"/>
    </source>
</evidence>
<feature type="transmembrane region" description="Helical" evidence="6">
    <location>
        <begin position="40"/>
        <end position="63"/>
    </location>
</feature>
<keyword evidence="2" id="KW-1003">Cell membrane</keyword>
<accession>A0ABS7ZIV4</accession>
<comment type="caution">
    <text evidence="8">The sequence shown here is derived from an EMBL/GenBank/DDBJ whole genome shotgun (WGS) entry which is preliminary data.</text>
</comment>
<evidence type="ECO:0000256" key="4">
    <source>
        <dbReference type="ARBA" id="ARBA00022989"/>
    </source>
</evidence>
<gene>
    <name evidence="8" type="ORF">LEP48_16640</name>
</gene>
<proteinExistence type="predicted"/>
<dbReference type="EMBL" id="JAIXCQ010000015">
    <property type="protein sequence ID" value="MCA5894960.1"/>
    <property type="molecule type" value="Genomic_DNA"/>
</dbReference>
<feature type="domain" description="Cardiolipin synthase N-terminal" evidence="7">
    <location>
        <begin position="19"/>
        <end position="64"/>
    </location>
</feature>
<keyword evidence="5 6" id="KW-0472">Membrane</keyword>
<evidence type="ECO:0000256" key="1">
    <source>
        <dbReference type="ARBA" id="ARBA00004651"/>
    </source>
</evidence>
<dbReference type="RefSeq" id="WP_225566695.1">
    <property type="nucleotide sequence ID" value="NZ_JAIXCQ010000015.1"/>
</dbReference>
<organism evidence="8 9">
    <name type="scientific">Isoptericola luteus</name>
    <dbReference type="NCBI Taxonomy" id="2879484"/>
    <lineage>
        <taxon>Bacteria</taxon>
        <taxon>Bacillati</taxon>
        <taxon>Actinomycetota</taxon>
        <taxon>Actinomycetes</taxon>
        <taxon>Micrococcales</taxon>
        <taxon>Promicromonosporaceae</taxon>
        <taxon>Isoptericola</taxon>
    </lineage>
</organism>
<dbReference type="Proteomes" id="UP001319870">
    <property type="component" value="Unassembled WGS sequence"/>
</dbReference>
<name>A0ABS7ZIV4_9MICO</name>
<protein>
    <submittedName>
        <fullName evidence="8">SHOCT domain-containing protein</fullName>
    </submittedName>
</protein>
<keyword evidence="3 6" id="KW-0812">Transmembrane</keyword>
<comment type="subcellular location">
    <subcellularLocation>
        <location evidence="1">Cell membrane</location>
        <topology evidence="1">Multi-pass membrane protein</topology>
    </subcellularLocation>
</comment>
<dbReference type="InterPro" id="IPR027379">
    <property type="entry name" value="CLS_N"/>
</dbReference>
<feature type="transmembrane region" description="Helical" evidence="6">
    <location>
        <begin position="7"/>
        <end position="28"/>
    </location>
</feature>
<evidence type="ECO:0000256" key="6">
    <source>
        <dbReference type="SAM" id="Phobius"/>
    </source>
</evidence>
<sequence length="126" mass="14403">MDSFMDWFWLMLWWFAFVMYLMVLFHIIGDLYRDRELNGWWKALWTVALIVVPFLSALVYLIARGRGMAERQVARISQARADTDAYIRATAGGTTAASQITEAKGLYDAGVIDDNEFAALKEKALL</sequence>
<evidence type="ECO:0000256" key="2">
    <source>
        <dbReference type="ARBA" id="ARBA00022475"/>
    </source>
</evidence>
<reference evidence="8 9" key="1">
    <citation type="submission" date="2021-09" db="EMBL/GenBank/DDBJ databases">
        <title>Isoptericola luteus sp. nov., a novel bacterium isolated from Harbin, the capital city of Heilongjiang province.</title>
        <authorList>
            <person name="Li J."/>
        </authorList>
    </citation>
    <scope>NUCLEOTIDE SEQUENCE [LARGE SCALE GENOMIC DNA]</scope>
    <source>
        <strain evidence="8 9">NEAU-Y5</strain>
    </source>
</reference>
<evidence type="ECO:0000313" key="9">
    <source>
        <dbReference type="Proteomes" id="UP001319870"/>
    </source>
</evidence>
<dbReference type="Pfam" id="PF13396">
    <property type="entry name" value="PLDc_N"/>
    <property type="match status" value="1"/>
</dbReference>
<keyword evidence="4 6" id="KW-1133">Transmembrane helix</keyword>